<dbReference type="Gene3D" id="3.10.20.870">
    <property type="entry name" value="PFU (PLAA family ubiquitin binding), C-terminal domain"/>
    <property type="match status" value="2"/>
</dbReference>
<dbReference type="Gene3D" id="1.25.10.10">
    <property type="entry name" value="Leucine-rich Repeat Variant"/>
    <property type="match status" value="1"/>
</dbReference>
<dbReference type="Proteomes" id="UP000035680">
    <property type="component" value="Unassembled WGS sequence"/>
</dbReference>
<dbReference type="InterPro" id="IPR015155">
    <property type="entry name" value="PFU"/>
</dbReference>
<proteinExistence type="inferred from homology"/>
<dbReference type="PROSITE" id="PS51394">
    <property type="entry name" value="PFU"/>
    <property type="match status" value="1"/>
</dbReference>
<dbReference type="SUPFAM" id="SSF50978">
    <property type="entry name" value="WD40 repeat-like"/>
    <property type="match status" value="1"/>
</dbReference>
<protein>
    <submittedName>
        <fullName evidence="9">Phospholipase A-2-activating protein (inferred by orthology to a human protein)</fullName>
    </submittedName>
</protein>
<dbReference type="Pfam" id="PF00400">
    <property type="entry name" value="WD40"/>
    <property type="match status" value="2"/>
</dbReference>
<comment type="subcellular location">
    <subcellularLocation>
        <location evidence="1">Cytoplasm</location>
    </subcellularLocation>
</comment>
<comment type="similarity">
    <text evidence="2">Belongs to the WD repeat PLAP family.</text>
</comment>
<evidence type="ECO:0000313" key="8">
    <source>
        <dbReference type="Proteomes" id="UP000035680"/>
    </source>
</evidence>
<organism evidence="8 9">
    <name type="scientific">Strongyloides venezuelensis</name>
    <name type="common">Threadworm</name>
    <dbReference type="NCBI Taxonomy" id="75913"/>
    <lineage>
        <taxon>Eukaryota</taxon>
        <taxon>Metazoa</taxon>
        <taxon>Ecdysozoa</taxon>
        <taxon>Nematoda</taxon>
        <taxon>Chromadorea</taxon>
        <taxon>Rhabditida</taxon>
        <taxon>Tylenchina</taxon>
        <taxon>Panagrolaimomorpha</taxon>
        <taxon>Strongyloidoidea</taxon>
        <taxon>Strongyloididae</taxon>
        <taxon>Strongyloides</taxon>
    </lineage>
</organism>
<dbReference type="Gene3D" id="2.130.10.10">
    <property type="entry name" value="YVTN repeat-like/Quinoprotein amine dehydrogenase"/>
    <property type="match status" value="1"/>
</dbReference>
<keyword evidence="5" id="KW-0677">Repeat</keyword>
<dbReference type="InterPro" id="IPR001680">
    <property type="entry name" value="WD40_rpt"/>
</dbReference>
<evidence type="ECO:0000259" key="6">
    <source>
        <dbReference type="PROSITE" id="PS51394"/>
    </source>
</evidence>
<dbReference type="STRING" id="75913.A0A0K0FLU1"/>
<dbReference type="GO" id="GO:0005737">
    <property type="term" value="C:cytoplasm"/>
    <property type="evidence" value="ECO:0007669"/>
    <property type="project" value="UniProtKB-SubCell"/>
</dbReference>
<dbReference type="PANTHER" id="PTHR19849:SF0">
    <property type="entry name" value="PHOSPHOLIPASE A-2-ACTIVATING PROTEIN"/>
    <property type="match status" value="1"/>
</dbReference>
<dbReference type="GO" id="GO:0043130">
    <property type="term" value="F:ubiquitin binding"/>
    <property type="evidence" value="ECO:0007669"/>
    <property type="project" value="TreeGrafter"/>
</dbReference>
<evidence type="ECO:0000256" key="4">
    <source>
        <dbReference type="ARBA" id="ARBA00022574"/>
    </source>
</evidence>
<evidence type="ECO:0000256" key="5">
    <source>
        <dbReference type="ARBA" id="ARBA00022737"/>
    </source>
</evidence>
<dbReference type="InterPro" id="IPR015943">
    <property type="entry name" value="WD40/YVTN_repeat-like_dom_sf"/>
</dbReference>
<keyword evidence="3" id="KW-0963">Cytoplasm</keyword>
<reference evidence="9" key="2">
    <citation type="submission" date="2015-08" db="UniProtKB">
        <authorList>
            <consortium name="WormBaseParasite"/>
        </authorList>
    </citation>
    <scope>IDENTIFICATION</scope>
</reference>
<evidence type="ECO:0000256" key="1">
    <source>
        <dbReference type="ARBA" id="ARBA00004496"/>
    </source>
</evidence>
<dbReference type="PROSITE" id="PS51396">
    <property type="entry name" value="PUL"/>
    <property type="match status" value="1"/>
</dbReference>
<sequence>MWQDKETPINSNSFWKYSFQYSGSQKNCRYLSVNSNSVVVSGSRDGIARALVEDSLSETPALKETEFYGTSNGYSNIPVHSVASFSPLTNEWNVIIVGYRDGSIKFYLHNQEKPLLNFFDHSATVCSLNIDQENGCLVSGGWDHNAFVYHLTVSSPLPKWEKVFDLRGHSMSVWDGRTFPGTLNKQITGSADKTIKLWLDGICVSTFMGYCDVIRSVMSLNNEYIIATGNEPVIFVWHLDCPDKPYKTIKTESKSHLNTMEISTNPLNGITYCAVGGEEGFFQIFQIIGSSVNPKDFNLSPLIDGRLPVECIWKLIFMPPGPFTGDLILGGENGKLYVYTLTESRMAPQEVANKFLIESCEFAEIQDALKSKHQDNEYFTFVIEPEAGQGQLELKHKLGTDPRETVRDFLAKNNMSLSHFDQILEFLTSKCPDAANYLSNKTKMNSGDADDIKRVKVLYDGREYDYCFDVNIGDKNVKLPYNVGEDPAEVASNFCEKNNLSVGSLKTFTDFLYSQVPELKNSPYRNSGNNFNRPDKREISKPLNCGLPITKLVEFKDFEGHNIAKMVSRLKSASERYTDTSNSLSEDEYEIITNFFVTRNASNLLFDDGKILQKLLLRLGEDMLPVLHLIYLSLNFEELAVFLQNKQRIIGIYKNILCDESASPNFITMVFRGLANSCKYRAYLNVYQSEKMFFVNKAFYYATSSKVITQVAALTFLLNFITASRGNDFQVSEIVVALLKKFSTISICSQLSSQGIELILQIWGNMLYDRPDVIQTSLKNDGMNVIKVLKDRSSEGDSPLYARTIFNMLQRSQ</sequence>
<dbReference type="WBParaSite" id="SVE_1000200.1">
    <property type="protein sequence ID" value="SVE_1000200.1"/>
    <property type="gene ID" value="SVE_1000200"/>
</dbReference>
<dbReference type="Pfam" id="PF09070">
    <property type="entry name" value="PFU"/>
    <property type="match status" value="1"/>
</dbReference>
<dbReference type="InterPro" id="IPR011989">
    <property type="entry name" value="ARM-like"/>
</dbReference>
<dbReference type="PANTHER" id="PTHR19849">
    <property type="entry name" value="PHOSPHOLIPASE A-2-ACTIVATING PROTEIN"/>
    <property type="match status" value="1"/>
</dbReference>
<evidence type="ECO:0000256" key="2">
    <source>
        <dbReference type="ARBA" id="ARBA00008495"/>
    </source>
</evidence>
<dbReference type="GO" id="GO:0010992">
    <property type="term" value="P:ubiquitin recycling"/>
    <property type="evidence" value="ECO:0007669"/>
    <property type="project" value="TreeGrafter"/>
</dbReference>
<dbReference type="GO" id="GO:0005634">
    <property type="term" value="C:nucleus"/>
    <property type="evidence" value="ECO:0007669"/>
    <property type="project" value="TreeGrafter"/>
</dbReference>
<dbReference type="InterPro" id="IPR013535">
    <property type="entry name" value="PUL_dom"/>
</dbReference>
<dbReference type="InterPro" id="IPR038122">
    <property type="entry name" value="PFU_sf"/>
</dbReference>
<dbReference type="GO" id="GO:0043161">
    <property type="term" value="P:proteasome-mediated ubiquitin-dependent protein catabolic process"/>
    <property type="evidence" value="ECO:0007669"/>
    <property type="project" value="TreeGrafter"/>
</dbReference>
<reference evidence="8" key="1">
    <citation type="submission" date="2014-07" db="EMBL/GenBank/DDBJ databases">
        <authorList>
            <person name="Martin A.A"/>
            <person name="De Silva N."/>
        </authorList>
    </citation>
    <scope>NUCLEOTIDE SEQUENCE</scope>
</reference>
<evidence type="ECO:0000259" key="7">
    <source>
        <dbReference type="PROSITE" id="PS51396"/>
    </source>
</evidence>
<name>A0A0K0FLU1_STRVS</name>
<accession>A0A0K0FLU1</accession>
<dbReference type="InterPro" id="IPR036322">
    <property type="entry name" value="WD40_repeat_dom_sf"/>
</dbReference>
<dbReference type="AlphaFoldDB" id="A0A0K0FLU1"/>
<evidence type="ECO:0000313" key="9">
    <source>
        <dbReference type="WBParaSite" id="SVE_1000200.1"/>
    </source>
</evidence>
<feature type="domain" description="PUL" evidence="7">
    <location>
        <begin position="545"/>
        <end position="808"/>
    </location>
</feature>
<evidence type="ECO:0000256" key="3">
    <source>
        <dbReference type="ARBA" id="ARBA00022490"/>
    </source>
</evidence>
<dbReference type="SMART" id="SM00320">
    <property type="entry name" value="WD40"/>
    <property type="match status" value="4"/>
</dbReference>
<feature type="domain" description="PFU" evidence="6">
    <location>
        <begin position="427"/>
        <end position="526"/>
    </location>
</feature>
<keyword evidence="4" id="KW-0853">WD repeat</keyword>
<keyword evidence="8" id="KW-1185">Reference proteome</keyword>